<evidence type="ECO:0000313" key="1">
    <source>
        <dbReference type="EMBL" id="KAK8397784.1"/>
    </source>
</evidence>
<accession>A0AAW0UCC9</accession>
<protein>
    <submittedName>
        <fullName evidence="1">Uncharacterized protein</fullName>
    </submittedName>
</protein>
<dbReference type="AlphaFoldDB" id="A0AAW0UCC9"/>
<comment type="caution">
    <text evidence="1">The sequence shown here is derived from an EMBL/GenBank/DDBJ whole genome shotgun (WGS) entry which is preliminary data.</text>
</comment>
<gene>
    <name evidence="1" type="ORF">O3P69_004525</name>
</gene>
<name>A0AAW0UCC9_SCYPA</name>
<dbReference type="Proteomes" id="UP001487740">
    <property type="component" value="Unassembled WGS sequence"/>
</dbReference>
<reference evidence="1 2" key="1">
    <citation type="submission" date="2023-03" db="EMBL/GenBank/DDBJ databases">
        <title>High-quality genome of Scylla paramamosain provides insights in environmental adaptation.</title>
        <authorList>
            <person name="Zhang L."/>
        </authorList>
    </citation>
    <scope>NUCLEOTIDE SEQUENCE [LARGE SCALE GENOMIC DNA]</scope>
    <source>
        <strain evidence="1">LZ_2023a</strain>
        <tissue evidence="1">Muscle</tissue>
    </source>
</reference>
<proteinExistence type="predicted"/>
<dbReference type="EMBL" id="JARAKH010000013">
    <property type="protein sequence ID" value="KAK8397784.1"/>
    <property type="molecule type" value="Genomic_DNA"/>
</dbReference>
<evidence type="ECO:0000313" key="2">
    <source>
        <dbReference type="Proteomes" id="UP001487740"/>
    </source>
</evidence>
<keyword evidence="2" id="KW-1185">Reference proteome</keyword>
<sequence>MGSVLTCRRSPYTLTSRPKRSLVKPSHYRADRKCVLGKPNDLTVWEKSTHVDLRNGSGEPLNRRHRARHKGVFEHESCFTLTRAQTARQTARAAQYTRRCEGNLHLHNAPSQVTATHTSPTTTTACHLGYLVSSLVFLASHLNAFTLL</sequence>
<organism evidence="1 2">
    <name type="scientific">Scylla paramamosain</name>
    <name type="common">Mud crab</name>
    <dbReference type="NCBI Taxonomy" id="85552"/>
    <lineage>
        <taxon>Eukaryota</taxon>
        <taxon>Metazoa</taxon>
        <taxon>Ecdysozoa</taxon>
        <taxon>Arthropoda</taxon>
        <taxon>Crustacea</taxon>
        <taxon>Multicrustacea</taxon>
        <taxon>Malacostraca</taxon>
        <taxon>Eumalacostraca</taxon>
        <taxon>Eucarida</taxon>
        <taxon>Decapoda</taxon>
        <taxon>Pleocyemata</taxon>
        <taxon>Brachyura</taxon>
        <taxon>Eubrachyura</taxon>
        <taxon>Portunoidea</taxon>
        <taxon>Portunidae</taxon>
        <taxon>Portuninae</taxon>
        <taxon>Scylla</taxon>
    </lineage>
</organism>